<name>A0AAV4R4Q6_9ARAC</name>
<organism evidence="1 2">
    <name type="scientific">Caerostris darwini</name>
    <dbReference type="NCBI Taxonomy" id="1538125"/>
    <lineage>
        <taxon>Eukaryota</taxon>
        <taxon>Metazoa</taxon>
        <taxon>Ecdysozoa</taxon>
        <taxon>Arthropoda</taxon>
        <taxon>Chelicerata</taxon>
        <taxon>Arachnida</taxon>
        <taxon>Araneae</taxon>
        <taxon>Araneomorphae</taxon>
        <taxon>Entelegynae</taxon>
        <taxon>Araneoidea</taxon>
        <taxon>Araneidae</taxon>
        <taxon>Caerostris</taxon>
    </lineage>
</organism>
<evidence type="ECO:0000313" key="1">
    <source>
        <dbReference type="EMBL" id="GIY15347.1"/>
    </source>
</evidence>
<comment type="caution">
    <text evidence="1">The sequence shown here is derived from an EMBL/GenBank/DDBJ whole genome shotgun (WGS) entry which is preliminary data.</text>
</comment>
<dbReference type="Proteomes" id="UP001054837">
    <property type="component" value="Unassembled WGS sequence"/>
</dbReference>
<gene>
    <name evidence="1" type="ORF">CDAR_13281</name>
</gene>
<protein>
    <submittedName>
        <fullName evidence="1">Uncharacterized protein</fullName>
    </submittedName>
</protein>
<keyword evidence="2" id="KW-1185">Reference proteome</keyword>
<reference evidence="1 2" key="1">
    <citation type="submission" date="2021-06" db="EMBL/GenBank/DDBJ databases">
        <title>Caerostris darwini draft genome.</title>
        <authorList>
            <person name="Kono N."/>
            <person name="Arakawa K."/>
        </authorList>
    </citation>
    <scope>NUCLEOTIDE SEQUENCE [LARGE SCALE GENOMIC DNA]</scope>
</reference>
<dbReference type="AlphaFoldDB" id="A0AAV4R4Q6"/>
<evidence type="ECO:0000313" key="2">
    <source>
        <dbReference type="Proteomes" id="UP001054837"/>
    </source>
</evidence>
<accession>A0AAV4R4Q6</accession>
<proteinExistence type="predicted"/>
<dbReference type="EMBL" id="BPLQ01005519">
    <property type="protein sequence ID" value="GIY15347.1"/>
    <property type="molecule type" value="Genomic_DNA"/>
</dbReference>
<sequence length="84" mass="9533">MERRGRKTIFGNSPVVASPWLVCLRDKEVQVRSSSKTSPPQEVWVRGRRISSSGILKEKSLKLKIMHSGFRDIALNQTKLNKSP</sequence>